<dbReference type="GO" id="GO:0019706">
    <property type="term" value="F:protein-cysteine S-palmitoyltransferase activity"/>
    <property type="evidence" value="ECO:0007669"/>
    <property type="project" value="UniProtKB-EC"/>
</dbReference>
<dbReference type="STRING" id="6198.A0A074ZZ64"/>
<gene>
    <name evidence="8" type="ORF">T265_02470</name>
</gene>
<protein>
    <recommendedName>
        <fullName evidence="7">Palmitoyltransferase</fullName>
        <ecNumber evidence="7">2.3.1.225</ecNumber>
    </recommendedName>
</protein>
<comment type="domain">
    <text evidence="7">The DHHC domain is required for palmitoyltransferase activity.</text>
</comment>
<accession>A0A074ZZ64</accession>
<evidence type="ECO:0000256" key="3">
    <source>
        <dbReference type="ARBA" id="ARBA00022692"/>
    </source>
</evidence>
<dbReference type="InterPro" id="IPR001594">
    <property type="entry name" value="Palmitoyltrfase_DHHC"/>
</dbReference>
<dbReference type="EC" id="2.3.1.225" evidence="7"/>
<keyword evidence="6 7" id="KW-0012">Acyltransferase</keyword>
<dbReference type="Proteomes" id="UP000054324">
    <property type="component" value="Unassembled WGS sequence"/>
</dbReference>
<dbReference type="RefSeq" id="XP_009164983.1">
    <property type="nucleotide sequence ID" value="XM_009166719.1"/>
</dbReference>
<evidence type="ECO:0000313" key="8">
    <source>
        <dbReference type="EMBL" id="KER31287.1"/>
    </source>
</evidence>
<dbReference type="EMBL" id="KL596648">
    <property type="protein sequence ID" value="KER31287.1"/>
    <property type="molecule type" value="Genomic_DNA"/>
</dbReference>
<dbReference type="PROSITE" id="PS50216">
    <property type="entry name" value="DHHC"/>
    <property type="match status" value="1"/>
</dbReference>
<dbReference type="GO" id="GO:0016020">
    <property type="term" value="C:membrane"/>
    <property type="evidence" value="ECO:0007669"/>
    <property type="project" value="UniProtKB-SubCell"/>
</dbReference>
<proteinExistence type="inferred from homology"/>
<keyword evidence="9" id="KW-1185">Reference proteome</keyword>
<dbReference type="Pfam" id="PF01529">
    <property type="entry name" value="DHHC"/>
    <property type="match status" value="1"/>
</dbReference>
<evidence type="ECO:0000256" key="2">
    <source>
        <dbReference type="ARBA" id="ARBA00022679"/>
    </source>
</evidence>
<evidence type="ECO:0000313" key="9">
    <source>
        <dbReference type="Proteomes" id="UP000054324"/>
    </source>
</evidence>
<comment type="similarity">
    <text evidence="7">Belongs to the DHHC palmitoyltransferase family.</text>
</comment>
<organism evidence="8 9">
    <name type="scientific">Opisthorchis viverrini</name>
    <name type="common">Southeast Asian liver fluke</name>
    <dbReference type="NCBI Taxonomy" id="6198"/>
    <lineage>
        <taxon>Eukaryota</taxon>
        <taxon>Metazoa</taxon>
        <taxon>Spiralia</taxon>
        <taxon>Lophotrochozoa</taxon>
        <taxon>Platyhelminthes</taxon>
        <taxon>Trematoda</taxon>
        <taxon>Digenea</taxon>
        <taxon>Opisthorchiida</taxon>
        <taxon>Opisthorchiata</taxon>
        <taxon>Opisthorchiidae</taxon>
        <taxon>Opisthorchis</taxon>
    </lineage>
</organism>
<keyword evidence="4 7" id="KW-1133">Transmembrane helix</keyword>
<comment type="catalytic activity">
    <reaction evidence="7">
        <text>L-cysteinyl-[protein] + hexadecanoyl-CoA = S-hexadecanoyl-L-cysteinyl-[protein] + CoA</text>
        <dbReference type="Rhea" id="RHEA:36683"/>
        <dbReference type="Rhea" id="RHEA-COMP:10131"/>
        <dbReference type="Rhea" id="RHEA-COMP:11032"/>
        <dbReference type="ChEBI" id="CHEBI:29950"/>
        <dbReference type="ChEBI" id="CHEBI:57287"/>
        <dbReference type="ChEBI" id="CHEBI:57379"/>
        <dbReference type="ChEBI" id="CHEBI:74151"/>
        <dbReference type="EC" id="2.3.1.225"/>
    </reaction>
</comment>
<evidence type="ECO:0000256" key="6">
    <source>
        <dbReference type="ARBA" id="ARBA00023315"/>
    </source>
</evidence>
<feature type="transmembrane region" description="Helical" evidence="7">
    <location>
        <begin position="155"/>
        <end position="176"/>
    </location>
</feature>
<feature type="transmembrane region" description="Helical" evidence="7">
    <location>
        <begin position="303"/>
        <end position="331"/>
    </location>
</feature>
<evidence type="ECO:0000256" key="7">
    <source>
        <dbReference type="RuleBase" id="RU079119"/>
    </source>
</evidence>
<keyword evidence="5 7" id="KW-0472">Membrane</keyword>
<name>A0A074ZZ64_OPIVI</name>
<dbReference type="OrthoDB" id="331948at2759"/>
<dbReference type="CTD" id="20316658"/>
<comment type="subcellular location">
    <subcellularLocation>
        <location evidence="1">Membrane</location>
        <topology evidence="1">Multi-pass membrane protein</topology>
    </subcellularLocation>
</comment>
<sequence>MSWNNIPADPKQPLLFPDVDYPRQPNFIEKDVNPSVRVKLDAESTTPYRRTRDVDLTDWDDDAAAHLRSTADTPGDLIDCLSPCRGILGLRKPSKRKFLSLRQLSRFRRPFGVIWLVRDVCGIVCLVFTWVLILYAEFVISSVILMRAPSSSFCWITGSMYHLFVSLACISHIFAFSTDPGTVPIGNATREAGIFLCEVYGDPRPPIIRCPKCLCIKPPRAHHCRICFRCVRKMDHHCPWINNCVGEANQKYFVLFTLYICLQSTMAIYMCVHFVVQCIESDWEACQLNTSHHGWSHLLAFEFSPFVTCVFILGLIVEAFVFGLFTMIMFITQVYSIADDETGIESLTKNGPKSEQLSRWKRLTLACGSPFSWRWFSPFSPPPPVTPVFPGFGGRGEDFVYSDSGTPTNLTDLSYSSCVVMATTSPYSRKEHNDVIGNGVPNSVIAL</sequence>
<evidence type="ECO:0000256" key="1">
    <source>
        <dbReference type="ARBA" id="ARBA00004141"/>
    </source>
</evidence>
<dbReference type="InterPro" id="IPR039859">
    <property type="entry name" value="PFA4/ZDH16/20/ERF2-like"/>
</dbReference>
<keyword evidence="2 7" id="KW-0808">Transferase</keyword>
<reference evidence="8 9" key="1">
    <citation type="submission" date="2013-11" db="EMBL/GenBank/DDBJ databases">
        <title>Opisthorchis viverrini - life in the bile duct.</title>
        <authorList>
            <person name="Young N.D."/>
            <person name="Nagarajan N."/>
            <person name="Lin S.J."/>
            <person name="Korhonen P.K."/>
            <person name="Jex A.R."/>
            <person name="Hall R.S."/>
            <person name="Safavi-Hemami H."/>
            <person name="Kaewkong W."/>
            <person name="Bertrand D."/>
            <person name="Gao S."/>
            <person name="Seet Q."/>
            <person name="Wongkham S."/>
            <person name="Teh B.T."/>
            <person name="Wongkham C."/>
            <person name="Intapan P.M."/>
            <person name="Maleewong W."/>
            <person name="Yang X."/>
            <person name="Hu M."/>
            <person name="Wang Z."/>
            <person name="Hofmann A."/>
            <person name="Sternberg P.W."/>
            <person name="Tan P."/>
            <person name="Wang J."/>
            <person name="Gasser R.B."/>
        </authorList>
    </citation>
    <scope>NUCLEOTIDE SEQUENCE [LARGE SCALE GENOMIC DNA]</scope>
</reference>
<feature type="transmembrane region" description="Helical" evidence="7">
    <location>
        <begin position="111"/>
        <end position="135"/>
    </location>
</feature>
<dbReference type="PANTHER" id="PTHR12246">
    <property type="entry name" value="PALMITOYLTRANSFERASE ZDHHC16"/>
    <property type="match status" value="1"/>
</dbReference>
<evidence type="ECO:0000256" key="4">
    <source>
        <dbReference type="ARBA" id="ARBA00022989"/>
    </source>
</evidence>
<dbReference type="GeneID" id="20316658"/>
<dbReference type="KEGG" id="ovi:T265_02470"/>
<keyword evidence="3 7" id="KW-0812">Transmembrane</keyword>
<feature type="transmembrane region" description="Helical" evidence="7">
    <location>
        <begin position="252"/>
        <end position="275"/>
    </location>
</feature>
<evidence type="ECO:0000256" key="5">
    <source>
        <dbReference type="ARBA" id="ARBA00023136"/>
    </source>
</evidence>
<dbReference type="AlphaFoldDB" id="A0A074ZZ64"/>